<dbReference type="Proteomes" id="UP000296049">
    <property type="component" value="Unassembled WGS sequence"/>
</dbReference>
<dbReference type="AlphaFoldDB" id="R0K4J5"/>
<protein>
    <submittedName>
        <fullName evidence="2">Uncharacterized protein</fullName>
    </submittedName>
</protein>
<accession>R0K4J5</accession>
<keyword evidence="3" id="KW-1185">Reference proteome</keyword>
<gene>
    <name evidence="2" type="ORF">Anapl_07868</name>
</gene>
<feature type="region of interest" description="Disordered" evidence="1">
    <location>
        <begin position="285"/>
        <end position="316"/>
    </location>
</feature>
<evidence type="ECO:0000313" key="3">
    <source>
        <dbReference type="Proteomes" id="UP000296049"/>
    </source>
</evidence>
<dbReference type="EMBL" id="KB742730">
    <property type="protein sequence ID" value="EOB04996.1"/>
    <property type="molecule type" value="Genomic_DNA"/>
</dbReference>
<name>R0K4J5_ANAPL</name>
<organism evidence="2 3">
    <name type="scientific">Anas platyrhynchos</name>
    <name type="common">Mallard</name>
    <name type="synonym">Anas boschas</name>
    <dbReference type="NCBI Taxonomy" id="8839"/>
    <lineage>
        <taxon>Eukaryota</taxon>
        <taxon>Metazoa</taxon>
        <taxon>Chordata</taxon>
        <taxon>Craniata</taxon>
        <taxon>Vertebrata</taxon>
        <taxon>Euteleostomi</taxon>
        <taxon>Archelosauria</taxon>
        <taxon>Archosauria</taxon>
        <taxon>Dinosauria</taxon>
        <taxon>Saurischia</taxon>
        <taxon>Theropoda</taxon>
        <taxon>Coelurosauria</taxon>
        <taxon>Aves</taxon>
        <taxon>Neognathae</taxon>
        <taxon>Galloanserae</taxon>
        <taxon>Anseriformes</taxon>
        <taxon>Anatidae</taxon>
        <taxon>Anatinae</taxon>
        <taxon>Anas</taxon>
    </lineage>
</organism>
<sequence>MNSPPGAQGNSSQTVLNTPAANTEIGYMEQHISSSLNTVQQLGRRTAKPMRAANTARTTKQHAEHSPSEHFTEVKASIGFSSFNIPKAKVCCSQQFVSSSEDPATICDFKHSTSEEVIIIFALQFLSLQGIIVARSQGPVLPNAGSQNYLHTGGIDNSSKGKAANSKQPWFVKAPNPPKESNGMCSHAGSSRGTKTSERQRRGWGAASSWGRAGTHREVQPESRQGALQIMNWTPDVQNIRRNATEDFSISLLSDFSNFKRIKRTLGLCYSQLFQIEGKKNSKNARVRSKKNEDTGCHFGNEKTAGSSAKSEDHRYKQHTAGMIGRGRRTQFPPQIIEVYKF</sequence>
<proteinExistence type="predicted"/>
<evidence type="ECO:0000313" key="2">
    <source>
        <dbReference type="EMBL" id="EOB04996.1"/>
    </source>
</evidence>
<feature type="region of interest" description="Disordered" evidence="1">
    <location>
        <begin position="175"/>
        <end position="223"/>
    </location>
</feature>
<reference evidence="3" key="1">
    <citation type="journal article" date="2013" name="Nat. Genet.">
        <title>The duck genome and transcriptome provide insight into an avian influenza virus reservoir species.</title>
        <authorList>
            <person name="Huang Y."/>
            <person name="Li Y."/>
            <person name="Burt D.W."/>
            <person name="Chen H."/>
            <person name="Zhang Y."/>
            <person name="Qian W."/>
            <person name="Kim H."/>
            <person name="Gan S."/>
            <person name="Zhao Y."/>
            <person name="Li J."/>
            <person name="Yi K."/>
            <person name="Feng H."/>
            <person name="Zhu P."/>
            <person name="Li B."/>
            <person name="Liu Q."/>
            <person name="Fairley S."/>
            <person name="Magor K.E."/>
            <person name="Du Z."/>
            <person name="Hu X."/>
            <person name="Goodman L."/>
            <person name="Tafer H."/>
            <person name="Vignal A."/>
            <person name="Lee T."/>
            <person name="Kim K.W."/>
            <person name="Sheng Z."/>
            <person name="An Y."/>
            <person name="Searle S."/>
            <person name="Herrero J."/>
            <person name="Groenen M.A."/>
            <person name="Crooijmans R.P."/>
            <person name="Faraut T."/>
            <person name="Cai Q."/>
            <person name="Webster R.G."/>
            <person name="Aldridge J.R."/>
            <person name="Warren W.C."/>
            <person name="Bartschat S."/>
            <person name="Kehr S."/>
            <person name="Marz M."/>
            <person name="Stadler P.F."/>
            <person name="Smith J."/>
            <person name="Kraus R.H."/>
            <person name="Zhao Y."/>
            <person name="Ren L."/>
            <person name="Fei J."/>
            <person name="Morisson M."/>
            <person name="Kaiser P."/>
            <person name="Griffin D.K."/>
            <person name="Rao M."/>
            <person name="Pitel F."/>
            <person name="Wang J."/>
            <person name="Li N."/>
        </authorList>
    </citation>
    <scope>NUCLEOTIDE SEQUENCE [LARGE SCALE GENOMIC DNA]</scope>
</reference>
<feature type="compositionally biased region" description="Low complexity" evidence="1">
    <location>
        <begin position="203"/>
        <end position="213"/>
    </location>
</feature>
<evidence type="ECO:0000256" key="1">
    <source>
        <dbReference type="SAM" id="MobiDB-lite"/>
    </source>
</evidence>